<dbReference type="Proteomes" id="UP000504609">
    <property type="component" value="Unplaced"/>
</dbReference>
<dbReference type="GeneID" id="111431166"/>
<dbReference type="GO" id="GO:0052929">
    <property type="term" value="F:ATP:3'-cytidine-cytidine-tRNA adenylyltransferase activity"/>
    <property type="evidence" value="ECO:0007669"/>
    <property type="project" value="TreeGrafter"/>
</dbReference>
<dbReference type="FunFam" id="3.30.460.10:FF:000019">
    <property type="entry name" value="tRNA nucleotidyltransferase cca2"/>
    <property type="match status" value="1"/>
</dbReference>
<dbReference type="KEGG" id="cmos:111431166"/>
<sequence>MLLYKAMRVFKSFKIALKLDALILPPLSFRSSVARFSTSLGAPKFPRRTRPPLILSTKSMASSISTPNPVVQVKDKIELTEIEEKIFNRLLGTLRHFNLETQLRVAGGWVRDKLLGKDCYDIDIALDNMLGSEFVDKVREYLLTVGEEAQGVAVIPCNPEQSKHLETARMRIFDIWIDFVNLRCEEYSENSRIPTKQKFGTAEEDAYRRDLTINSLFYNINSSLVEDMTKRGISDLKFGKIVTPLPPKATFMDDPLRVLRAIRFCARFEFTLDEELKVAASCEEVKAALAAKISRERIGVEIDLMMAGNQPVKAMSYICDLTLFWTVFTLPSNTEPEIPDVCNRLCIACQEATWNLLQLIKCVTFNDEQKRLSMYAALFLPIRKFTFKDKKSKKIPVVNHIFRESLKRKVSDAETVVQLHHALEKFLTLIPLLVSKEEIQPNGVDWGVDCADVPDTSRIRVLTGLLLREIKDFWPVALLLATLLYPANVDYTEDLLNRRFELEKRKELFDVVYNEIVKLGLQNVWEVKPLVNGKEIMNILQLKSGGPLVREWQQKILAWQLARPSGTFEECQDWIRESHSKRVKLNE</sequence>
<comment type="similarity">
    <text evidence="1 4">Belongs to the tRNA nucleotidyltransferase/poly(A) polymerase family.</text>
</comment>
<dbReference type="InterPro" id="IPR043519">
    <property type="entry name" value="NT_sf"/>
</dbReference>
<dbReference type="Gene3D" id="1.10.3090.10">
    <property type="entry name" value="cca-adding enzyme, domain 2"/>
    <property type="match status" value="1"/>
</dbReference>
<evidence type="ECO:0000256" key="4">
    <source>
        <dbReference type="RuleBase" id="RU003953"/>
    </source>
</evidence>
<dbReference type="GO" id="GO:0005739">
    <property type="term" value="C:mitochondrion"/>
    <property type="evidence" value="ECO:0007669"/>
    <property type="project" value="UniProtKB-ARBA"/>
</dbReference>
<evidence type="ECO:0000256" key="3">
    <source>
        <dbReference type="ARBA" id="ARBA00022884"/>
    </source>
</evidence>
<dbReference type="InterPro" id="IPR002646">
    <property type="entry name" value="PolA_pol_head_dom"/>
</dbReference>
<dbReference type="AlphaFoldDB" id="A0A6J1EBZ2"/>
<protein>
    <submittedName>
        <fullName evidence="7">CCA tRNA nucleotidyltransferase 2</fullName>
    </submittedName>
</protein>
<dbReference type="PANTHER" id="PTHR13734">
    <property type="entry name" value="TRNA-NUCLEOTIDYLTRANSFERASE"/>
    <property type="match status" value="1"/>
</dbReference>
<dbReference type="PANTHER" id="PTHR13734:SF5">
    <property type="entry name" value="CCA TRNA NUCLEOTIDYLTRANSFERASE, MITOCHONDRIAL"/>
    <property type="match status" value="1"/>
</dbReference>
<reference evidence="7" key="1">
    <citation type="submission" date="2025-08" db="UniProtKB">
        <authorList>
            <consortium name="RefSeq"/>
        </authorList>
    </citation>
    <scope>IDENTIFICATION</scope>
    <source>
        <tissue evidence="7">Young leaves</tissue>
    </source>
</reference>
<gene>
    <name evidence="7" type="primary">LOC111431166</name>
</gene>
<dbReference type="GO" id="GO:0052927">
    <property type="term" value="F:CC tRNA cytidylyltransferase activity"/>
    <property type="evidence" value="ECO:0007669"/>
    <property type="project" value="TreeGrafter"/>
</dbReference>
<dbReference type="GO" id="GO:0001680">
    <property type="term" value="P:tRNA 3'-terminal CCA addition"/>
    <property type="evidence" value="ECO:0007669"/>
    <property type="project" value="UniProtKB-ARBA"/>
</dbReference>
<dbReference type="SUPFAM" id="SSF81891">
    <property type="entry name" value="Poly A polymerase C-terminal region-like"/>
    <property type="match status" value="1"/>
</dbReference>
<evidence type="ECO:0000259" key="5">
    <source>
        <dbReference type="Pfam" id="PF01743"/>
    </source>
</evidence>
<name>A0A6J1EBZ2_CUCMO</name>
<dbReference type="SUPFAM" id="SSF81301">
    <property type="entry name" value="Nucleotidyltransferase"/>
    <property type="match status" value="1"/>
</dbReference>
<evidence type="ECO:0000313" key="7">
    <source>
        <dbReference type="RefSeq" id="XP_022923490.1"/>
    </source>
</evidence>
<dbReference type="CDD" id="cd05398">
    <property type="entry name" value="NT_ClassII-CCAase"/>
    <property type="match status" value="1"/>
</dbReference>
<evidence type="ECO:0000256" key="1">
    <source>
        <dbReference type="ARBA" id="ARBA00007265"/>
    </source>
</evidence>
<evidence type="ECO:0000256" key="2">
    <source>
        <dbReference type="ARBA" id="ARBA00022679"/>
    </source>
</evidence>
<evidence type="ECO:0000313" key="6">
    <source>
        <dbReference type="Proteomes" id="UP000504609"/>
    </source>
</evidence>
<keyword evidence="6" id="KW-1185">Reference proteome</keyword>
<keyword evidence="3 4" id="KW-0694">RNA-binding</keyword>
<proteinExistence type="inferred from homology"/>
<dbReference type="RefSeq" id="XP_022923490.1">
    <property type="nucleotide sequence ID" value="XM_023067722.1"/>
</dbReference>
<organism evidence="6 7">
    <name type="scientific">Cucurbita moschata</name>
    <name type="common">Winter crookneck squash</name>
    <name type="synonym">Cucurbita pepo var. moschata</name>
    <dbReference type="NCBI Taxonomy" id="3662"/>
    <lineage>
        <taxon>Eukaryota</taxon>
        <taxon>Viridiplantae</taxon>
        <taxon>Streptophyta</taxon>
        <taxon>Embryophyta</taxon>
        <taxon>Tracheophyta</taxon>
        <taxon>Spermatophyta</taxon>
        <taxon>Magnoliopsida</taxon>
        <taxon>eudicotyledons</taxon>
        <taxon>Gunneridae</taxon>
        <taxon>Pentapetalae</taxon>
        <taxon>rosids</taxon>
        <taxon>fabids</taxon>
        <taxon>Cucurbitales</taxon>
        <taxon>Cucurbitaceae</taxon>
        <taxon>Cucurbiteae</taxon>
        <taxon>Cucurbita</taxon>
    </lineage>
</organism>
<dbReference type="GO" id="GO:0003723">
    <property type="term" value="F:RNA binding"/>
    <property type="evidence" value="ECO:0007669"/>
    <property type="project" value="UniProtKB-KW"/>
</dbReference>
<accession>A0A6J1EBZ2</accession>
<feature type="domain" description="Poly A polymerase head" evidence="5">
    <location>
        <begin position="103"/>
        <end position="241"/>
    </location>
</feature>
<dbReference type="Pfam" id="PF01743">
    <property type="entry name" value="PolyA_pol"/>
    <property type="match status" value="1"/>
</dbReference>
<keyword evidence="2 4" id="KW-0808">Transferase</keyword>
<dbReference type="Gene3D" id="3.30.460.10">
    <property type="entry name" value="Beta Polymerase, domain 2"/>
    <property type="match status" value="1"/>
</dbReference>